<feature type="compositionally biased region" description="Low complexity" evidence="1">
    <location>
        <begin position="91"/>
        <end position="103"/>
    </location>
</feature>
<name>A0A8S9Q2N2_BRACR</name>
<reference evidence="2" key="1">
    <citation type="submission" date="2019-12" db="EMBL/GenBank/DDBJ databases">
        <title>Genome sequencing and annotation of Brassica cretica.</title>
        <authorList>
            <person name="Studholme D.J."/>
            <person name="Sarris P."/>
        </authorList>
    </citation>
    <scope>NUCLEOTIDE SEQUENCE</scope>
    <source>
        <strain evidence="2">PFS-109/04</strain>
        <tissue evidence="2">Leaf</tissue>
    </source>
</reference>
<feature type="region of interest" description="Disordered" evidence="1">
    <location>
        <begin position="267"/>
        <end position="292"/>
    </location>
</feature>
<evidence type="ECO:0000313" key="2">
    <source>
        <dbReference type="EMBL" id="KAF3526110.1"/>
    </source>
</evidence>
<accession>A0A8S9Q2N2</accession>
<feature type="region of interest" description="Disordered" evidence="1">
    <location>
        <begin position="1"/>
        <end position="119"/>
    </location>
</feature>
<dbReference type="AlphaFoldDB" id="A0A8S9Q2N2"/>
<feature type="compositionally biased region" description="Basic and acidic residues" evidence="1">
    <location>
        <begin position="14"/>
        <end position="26"/>
    </location>
</feature>
<proteinExistence type="predicted"/>
<feature type="compositionally biased region" description="Polar residues" evidence="1">
    <location>
        <begin position="62"/>
        <end position="82"/>
    </location>
</feature>
<feature type="compositionally biased region" description="Polar residues" evidence="1">
    <location>
        <begin position="104"/>
        <end position="113"/>
    </location>
</feature>
<evidence type="ECO:0000313" key="3">
    <source>
        <dbReference type="Proteomes" id="UP000712600"/>
    </source>
</evidence>
<protein>
    <submittedName>
        <fullName evidence="2">Uncharacterized protein</fullName>
    </submittedName>
</protein>
<comment type="caution">
    <text evidence="2">The sequence shown here is derived from an EMBL/GenBank/DDBJ whole genome shotgun (WGS) entry which is preliminary data.</text>
</comment>
<dbReference type="Proteomes" id="UP000712600">
    <property type="component" value="Unassembled WGS sequence"/>
</dbReference>
<feature type="compositionally biased region" description="Basic residues" evidence="1">
    <location>
        <begin position="28"/>
        <end position="37"/>
    </location>
</feature>
<sequence>MNLPRNFKEAVLSNREDPENDQDIKSKPSPRRIRKCKPLVDLTTDAPSRTDTIKGVHRRSRSVSAQPTDDLSPILAQTNSASARIPDSSRSRQQASRSRQLQLTDSSRPQPQSVRDPIAVSSRPVRVPVCGSSLWWSVQQTSKVKAILASVGRISANERSFLKYTKLTGRDHRPHAEEKRMKFGAETARRWNHFVADSFRRRHEEETLMRELKSNINKEFKPRGVAARVIKLSLPFRSKGVHKRSRSVSAQSTDDLSPILAQTNSASARILDSSRSRQQASRSRQLQLTDSL</sequence>
<dbReference type="EMBL" id="QGKX02001347">
    <property type="protein sequence ID" value="KAF3526110.1"/>
    <property type="molecule type" value="Genomic_DNA"/>
</dbReference>
<gene>
    <name evidence="2" type="ORF">F2Q69_00047714</name>
</gene>
<organism evidence="2 3">
    <name type="scientific">Brassica cretica</name>
    <name type="common">Mustard</name>
    <dbReference type="NCBI Taxonomy" id="69181"/>
    <lineage>
        <taxon>Eukaryota</taxon>
        <taxon>Viridiplantae</taxon>
        <taxon>Streptophyta</taxon>
        <taxon>Embryophyta</taxon>
        <taxon>Tracheophyta</taxon>
        <taxon>Spermatophyta</taxon>
        <taxon>Magnoliopsida</taxon>
        <taxon>eudicotyledons</taxon>
        <taxon>Gunneridae</taxon>
        <taxon>Pentapetalae</taxon>
        <taxon>rosids</taxon>
        <taxon>malvids</taxon>
        <taxon>Brassicales</taxon>
        <taxon>Brassicaceae</taxon>
        <taxon>Brassiceae</taxon>
        <taxon>Brassica</taxon>
    </lineage>
</organism>
<evidence type="ECO:0000256" key="1">
    <source>
        <dbReference type="SAM" id="MobiDB-lite"/>
    </source>
</evidence>
<feature type="compositionally biased region" description="Low complexity" evidence="1">
    <location>
        <begin position="276"/>
        <end position="292"/>
    </location>
</feature>